<name>A0A202E3Y1_9EURY</name>
<reference evidence="1 2" key="1">
    <citation type="submission" date="2017-02" db="EMBL/GenBank/DDBJ databases">
        <title>Natronthermophilus aegyptiacus gen. nov.,sp. nov., an aerobic, extremely halophilic alkalithermophilic archaeon isolated from the athalassohaline Wadi An Natrun, Egypt.</title>
        <authorList>
            <person name="Zhao B."/>
        </authorList>
    </citation>
    <scope>NUCLEOTIDE SEQUENCE [LARGE SCALE GENOMIC DNA]</scope>
    <source>
        <strain evidence="1 2">CGMCC 1.3597</strain>
    </source>
</reference>
<accession>A0A202E3Y1</accession>
<organism evidence="1 2">
    <name type="scientific">Natronolimnobius baerhuensis</name>
    <dbReference type="NCBI Taxonomy" id="253108"/>
    <lineage>
        <taxon>Archaea</taxon>
        <taxon>Methanobacteriati</taxon>
        <taxon>Methanobacteriota</taxon>
        <taxon>Stenosarchaea group</taxon>
        <taxon>Halobacteria</taxon>
        <taxon>Halobacteriales</taxon>
        <taxon>Natrialbaceae</taxon>
        <taxon>Natronolimnobius</taxon>
    </lineage>
</organism>
<keyword evidence="2" id="KW-1185">Reference proteome</keyword>
<dbReference type="AlphaFoldDB" id="A0A202E3Y1"/>
<dbReference type="EMBL" id="MWPH01000005">
    <property type="protein sequence ID" value="OVE82952.1"/>
    <property type="molecule type" value="Genomic_DNA"/>
</dbReference>
<evidence type="ECO:0000313" key="2">
    <source>
        <dbReference type="Proteomes" id="UP000196084"/>
    </source>
</evidence>
<dbReference type="Proteomes" id="UP000196084">
    <property type="component" value="Unassembled WGS sequence"/>
</dbReference>
<evidence type="ECO:0000313" key="1">
    <source>
        <dbReference type="EMBL" id="OVE82952.1"/>
    </source>
</evidence>
<sequence>MSLATDPRPPLPEWVLEAYDVLTDAITRQGHDKSNCQVPSLHREDAISVLLSTNELNLEQSDVEYAVRRLIERGYLYEVDMELRITTISEDEI</sequence>
<protein>
    <submittedName>
        <fullName evidence="1">Uncharacterized protein</fullName>
    </submittedName>
</protein>
<proteinExistence type="predicted"/>
<gene>
    <name evidence="1" type="ORF">B2G88_18345</name>
</gene>
<comment type="caution">
    <text evidence="1">The sequence shown here is derived from an EMBL/GenBank/DDBJ whole genome shotgun (WGS) entry which is preliminary data.</text>
</comment>